<dbReference type="eggNOG" id="COG0697">
    <property type="taxonomic scope" value="Bacteria"/>
</dbReference>
<dbReference type="Pfam" id="PF00892">
    <property type="entry name" value="EamA"/>
    <property type="match status" value="2"/>
</dbReference>
<proteinExistence type="inferred from homology"/>
<feature type="domain" description="EamA" evidence="7">
    <location>
        <begin position="35"/>
        <end position="160"/>
    </location>
</feature>
<dbReference type="AlphaFoldDB" id="A8RH92"/>
<dbReference type="GO" id="GO:0016020">
    <property type="term" value="C:membrane"/>
    <property type="evidence" value="ECO:0007669"/>
    <property type="project" value="UniProtKB-SubCell"/>
</dbReference>
<dbReference type="PaxDb" id="411902-CLOBOL_00350"/>
<feature type="domain" description="EamA" evidence="7">
    <location>
        <begin position="172"/>
        <end position="306"/>
    </location>
</feature>
<evidence type="ECO:0000256" key="2">
    <source>
        <dbReference type="ARBA" id="ARBA00007362"/>
    </source>
</evidence>
<evidence type="ECO:0000256" key="6">
    <source>
        <dbReference type="SAM" id="Phobius"/>
    </source>
</evidence>
<feature type="transmembrane region" description="Helical" evidence="6">
    <location>
        <begin position="87"/>
        <end position="108"/>
    </location>
</feature>
<evidence type="ECO:0000256" key="3">
    <source>
        <dbReference type="ARBA" id="ARBA00022692"/>
    </source>
</evidence>
<keyword evidence="5 6" id="KW-0472">Membrane</keyword>
<feature type="transmembrane region" description="Helical" evidence="6">
    <location>
        <begin position="25"/>
        <end position="45"/>
    </location>
</feature>
<dbReference type="InterPro" id="IPR000620">
    <property type="entry name" value="EamA_dom"/>
</dbReference>
<keyword evidence="3 6" id="KW-0812">Transmembrane</keyword>
<comment type="caution">
    <text evidence="8">The sequence shown here is derived from an EMBL/GenBank/DDBJ whole genome shotgun (WGS) entry which is preliminary data.</text>
</comment>
<feature type="transmembrane region" description="Helical" evidence="6">
    <location>
        <begin position="205"/>
        <end position="225"/>
    </location>
</feature>
<reference evidence="8 9" key="1">
    <citation type="submission" date="2007-08" db="EMBL/GenBank/DDBJ databases">
        <authorList>
            <person name="Fulton L."/>
            <person name="Clifton S."/>
            <person name="Fulton B."/>
            <person name="Xu J."/>
            <person name="Minx P."/>
            <person name="Pepin K.H."/>
            <person name="Johnson M."/>
            <person name="Thiruvilangam P."/>
            <person name="Bhonagiri V."/>
            <person name="Nash W.E."/>
            <person name="Mardis E.R."/>
            <person name="Wilson R.K."/>
        </authorList>
    </citation>
    <scope>NUCLEOTIDE SEQUENCE [LARGE SCALE GENOMIC DNA]</scope>
    <source>
        <strain evidence="9">ATCC BAA-613 / DSM 15670 / CCUG 46953 / JCM 12243 / WAL 16351</strain>
    </source>
</reference>
<feature type="transmembrane region" description="Helical" evidence="6">
    <location>
        <begin position="172"/>
        <end position="193"/>
    </location>
</feature>
<gene>
    <name evidence="8" type="ORF">CLOBOL_00350</name>
</gene>
<reference evidence="8 9" key="2">
    <citation type="submission" date="2007-09" db="EMBL/GenBank/DDBJ databases">
        <title>Draft genome sequence of Clostridium bolteae (ATCC BAA-613).</title>
        <authorList>
            <person name="Sudarsanam P."/>
            <person name="Ley R."/>
            <person name="Guruge J."/>
            <person name="Turnbaugh P.J."/>
            <person name="Mahowald M."/>
            <person name="Liep D."/>
            <person name="Gordon J."/>
        </authorList>
    </citation>
    <scope>NUCLEOTIDE SEQUENCE [LARGE SCALE GENOMIC DNA]</scope>
    <source>
        <strain evidence="9">ATCC BAA-613 / DSM 15670 / CCUG 46953 / JCM 12243 / WAL 16351</strain>
    </source>
</reference>
<sequence length="325" mass="34962">MDDLAVLSAVLEGTNMKSDSSLRRLLPFAAYFNICFFWGTAGVANKLSSSIIHPFFAGSLRFLIASVLMALWVGFRHESLAVGLRDGKTLAVGSVLMYFLNTVLLLFASRRVDAGISTVMVSLIPITILLVDSLAARKLCVSWVGIGGIIGGFAGIAVVVVGSVSGGNADPIGIALLLLADIVWSVGTVYLKYQSISASVQVQIFYQSAIPAILFFFCAVLTGNFDLGKLSWRGALPMAYMGIADSIVGLTSYLYLLRRWKTSVVSTYAYINPVVGILLSALLLSEEITMAKVGGMLLILVSVFVIQREDWLSGLLTRKVKRIAD</sequence>
<dbReference type="Proteomes" id="UP000005396">
    <property type="component" value="Unassembled WGS sequence"/>
</dbReference>
<organism evidence="8 9">
    <name type="scientific">Enterocloster bolteae (strain ATCC BAA-613 / DSM 15670 / CCUG 46953 / JCM 12243 / WAL 16351)</name>
    <name type="common">Clostridium bolteae</name>
    <dbReference type="NCBI Taxonomy" id="411902"/>
    <lineage>
        <taxon>Bacteria</taxon>
        <taxon>Bacillati</taxon>
        <taxon>Bacillota</taxon>
        <taxon>Clostridia</taxon>
        <taxon>Lachnospirales</taxon>
        <taxon>Lachnospiraceae</taxon>
        <taxon>Enterocloster</taxon>
    </lineage>
</organism>
<feature type="transmembrane region" description="Helical" evidence="6">
    <location>
        <begin position="51"/>
        <end position="75"/>
    </location>
</feature>
<evidence type="ECO:0000256" key="5">
    <source>
        <dbReference type="ARBA" id="ARBA00023136"/>
    </source>
</evidence>
<evidence type="ECO:0000256" key="1">
    <source>
        <dbReference type="ARBA" id="ARBA00004141"/>
    </source>
</evidence>
<dbReference type="EMBL" id="ABCC02000002">
    <property type="protein sequence ID" value="EDP19512.1"/>
    <property type="molecule type" value="Genomic_DNA"/>
</dbReference>
<evidence type="ECO:0000313" key="8">
    <source>
        <dbReference type="EMBL" id="EDP19512.1"/>
    </source>
</evidence>
<feature type="transmembrane region" description="Helical" evidence="6">
    <location>
        <begin position="143"/>
        <end position="166"/>
    </location>
</feature>
<dbReference type="InterPro" id="IPR050638">
    <property type="entry name" value="AA-Vitamin_Transporters"/>
</dbReference>
<dbReference type="PANTHER" id="PTHR32322:SF14">
    <property type="entry name" value="PROTEIN PAGO"/>
    <property type="match status" value="1"/>
</dbReference>
<evidence type="ECO:0000259" key="7">
    <source>
        <dbReference type="Pfam" id="PF00892"/>
    </source>
</evidence>
<feature type="transmembrane region" description="Helical" evidence="6">
    <location>
        <begin position="290"/>
        <end position="306"/>
    </location>
</feature>
<protein>
    <recommendedName>
        <fullName evidence="7">EamA domain-containing protein</fullName>
    </recommendedName>
</protein>
<comment type="subcellular location">
    <subcellularLocation>
        <location evidence="1">Membrane</location>
        <topology evidence="1">Multi-pass membrane protein</topology>
    </subcellularLocation>
</comment>
<dbReference type="PANTHER" id="PTHR32322">
    <property type="entry name" value="INNER MEMBRANE TRANSPORTER"/>
    <property type="match status" value="1"/>
</dbReference>
<keyword evidence="4 6" id="KW-1133">Transmembrane helix</keyword>
<feature type="transmembrane region" description="Helical" evidence="6">
    <location>
        <begin position="268"/>
        <end position="284"/>
    </location>
</feature>
<comment type="similarity">
    <text evidence="2">Belongs to the EamA transporter family.</text>
</comment>
<name>A8RH92_ENTBW</name>
<dbReference type="SUPFAM" id="SSF103481">
    <property type="entry name" value="Multidrug resistance efflux transporter EmrE"/>
    <property type="match status" value="2"/>
</dbReference>
<evidence type="ECO:0000313" key="9">
    <source>
        <dbReference type="Proteomes" id="UP000005396"/>
    </source>
</evidence>
<feature type="transmembrane region" description="Helical" evidence="6">
    <location>
        <begin position="114"/>
        <end position="131"/>
    </location>
</feature>
<evidence type="ECO:0000256" key="4">
    <source>
        <dbReference type="ARBA" id="ARBA00022989"/>
    </source>
</evidence>
<dbReference type="InterPro" id="IPR037185">
    <property type="entry name" value="EmrE-like"/>
</dbReference>
<dbReference type="HOGENOM" id="CLU_033863_5_1_9"/>
<accession>A8RH92</accession>
<feature type="transmembrane region" description="Helical" evidence="6">
    <location>
        <begin position="237"/>
        <end position="256"/>
    </location>
</feature>